<proteinExistence type="predicted"/>
<feature type="non-terminal residue" evidence="1">
    <location>
        <position position="1"/>
    </location>
</feature>
<organism evidence="1">
    <name type="scientific">Salmonella enterica</name>
    <name type="common">Salmonella choleraesuis</name>
    <dbReference type="NCBI Taxonomy" id="28901"/>
    <lineage>
        <taxon>Bacteria</taxon>
        <taxon>Pseudomonadati</taxon>
        <taxon>Pseudomonadota</taxon>
        <taxon>Gammaproteobacteria</taxon>
        <taxon>Enterobacterales</taxon>
        <taxon>Enterobacteriaceae</taxon>
        <taxon>Salmonella</taxon>
    </lineage>
</organism>
<dbReference type="EMBL" id="AAGSAC010000092">
    <property type="protein sequence ID" value="EBR3635625.1"/>
    <property type="molecule type" value="Genomic_DNA"/>
</dbReference>
<sequence length="90" mass="9389">KERGNDFNPLNGIESFLNMFLGEDNVNSSAELIGTSKAGTIVNNNNSGNRETHIHVGSAKEAAETVNNLDNPGAIYNGLSGNIAESTGAL</sequence>
<reference evidence="1" key="1">
    <citation type="submission" date="2018-07" db="EMBL/GenBank/DDBJ databases">
        <authorList>
            <consortium name="PulseNet: The National Subtyping Network for Foodborne Disease Surveillance"/>
            <person name="Tarr C.L."/>
            <person name="Trees E."/>
            <person name="Katz L.S."/>
            <person name="Carleton-Romer H.A."/>
            <person name="Stroika S."/>
            <person name="Kucerova Z."/>
            <person name="Roache K.F."/>
            <person name="Sabol A.L."/>
            <person name="Besser J."/>
            <person name="Gerner-Smidt P."/>
        </authorList>
    </citation>
    <scope>NUCLEOTIDE SEQUENCE</scope>
    <source>
        <strain evidence="1">PNUSAS011535</strain>
    </source>
</reference>
<gene>
    <name evidence="1" type="ORF">B7823_21480</name>
</gene>
<protein>
    <submittedName>
        <fullName evidence="1">Tail tape measure protein</fullName>
    </submittedName>
</protein>
<comment type="caution">
    <text evidence="1">The sequence shown here is derived from an EMBL/GenBank/DDBJ whole genome shotgun (WGS) entry which is preliminary data.</text>
</comment>
<name>A0A5U7HKP0_SALER</name>
<dbReference type="AlphaFoldDB" id="A0A5U7HKP0"/>
<accession>A0A5U7HKP0</accession>
<evidence type="ECO:0000313" key="1">
    <source>
        <dbReference type="EMBL" id="EBR3635625.1"/>
    </source>
</evidence>